<dbReference type="OrthoDB" id="4151048at2759"/>
<dbReference type="HOGENOM" id="CLU_069194_0_0_1"/>
<accession>A0A072PUX7</accession>
<reference evidence="2 3" key="1">
    <citation type="submission" date="2013-03" db="EMBL/GenBank/DDBJ databases">
        <title>The Genome Sequence of Exophiala aquamarina CBS 119918.</title>
        <authorList>
            <consortium name="The Broad Institute Genomics Platform"/>
            <person name="Cuomo C."/>
            <person name="de Hoog S."/>
            <person name="Gorbushina A."/>
            <person name="Walker B."/>
            <person name="Young S.K."/>
            <person name="Zeng Q."/>
            <person name="Gargeya S."/>
            <person name="Fitzgerald M."/>
            <person name="Haas B."/>
            <person name="Abouelleil A."/>
            <person name="Allen A.W."/>
            <person name="Alvarado L."/>
            <person name="Arachchi H.M."/>
            <person name="Berlin A.M."/>
            <person name="Chapman S.B."/>
            <person name="Gainer-Dewar J."/>
            <person name="Goldberg J."/>
            <person name="Griggs A."/>
            <person name="Gujja S."/>
            <person name="Hansen M."/>
            <person name="Howarth C."/>
            <person name="Imamovic A."/>
            <person name="Ireland A."/>
            <person name="Larimer J."/>
            <person name="McCowan C."/>
            <person name="Murphy C."/>
            <person name="Pearson M."/>
            <person name="Poon T.W."/>
            <person name="Priest M."/>
            <person name="Roberts A."/>
            <person name="Saif S."/>
            <person name="Shea T."/>
            <person name="Sisk P."/>
            <person name="Sykes S."/>
            <person name="Wortman J."/>
            <person name="Nusbaum C."/>
            <person name="Birren B."/>
        </authorList>
    </citation>
    <scope>NUCLEOTIDE SEQUENCE [LARGE SCALE GENOMIC DNA]</scope>
    <source>
        <strain evidence="2 3">CBS 119918</strain>
    </source>
</reference>
<gene>
    <name evidence="2" type="ORF">A1O9_04164</name>
</gene>
<proteinExistence type="predicted"/>
<name>A0A072PUX7_9EURO</name>
<dbReference type="AlphaFoldDB" id="A0A072PUX7"/>
<dbReference type="GeneID" id="25279097"/>
<protein>
    <submittedName>
        <fullName evidence="2">Uncharacterized protein</fullName>
    </submittedName>
</protein>
<dbReference type="VEuPathDB" id="FungiDB:A1O9_04164"/>
<feature type="compositionally biased region" description="Low complexity" evidence="1">
    <location>
        <begin position="192"/>
        <end position="217"/>
    </location>
</feature>
<evidence type="ECO:0000313" key="3">
    <source>
        <dbReference type="Proteomes" id="UP000027920"/>
    </source>
</evidence>
<feature type="compositionally biased region" description="Polar residues" evidence="1">
    <location>
        <begin position="113"/>
        <end position="122"/>
    </location>
</feature>
<feature type="region of interest" description="Disordered" evidence="1">
    <location>
        <begin position="113"/>
        <end position="264"/>
    </location>
</feature>
<comment type="caution">
    <text evidence="2">The sequence shown here is derived from an EMBL/GenBank/DDBJ whole genome shotgun (WGS) entry which is preliminary data.</text>
</comment>
<organism evidence="2 3">
    <name type="scientific">Exophiala aquamarina CBS 119918</name>
    <dbReference type="NCBI Taxonomy" id="1182545"/>
    <lineage>
        <taxon>Eukaryota</taxon>
        <taxon>Fungi</taxon>
        <taxon>Dikarya</taxon>
        <taxon>Ascomycota</taxon>
        <taxon>Pezizomycotina</taxon>
        <taxon>Eurotiomycetes</taxon>
        <taxon>Chaetothyriomycetidae</taxon>
        <taxon>Chaetothyriales</taxon>
        <taxon>Herpotrichiellaceae</taxon>
        <taxon>Exophiala</taxon>
    </lineage>
</organism>
<feature type="compositionally biased region" description="Low complexity" evidence="1">
    <location>
        <begin position="255"/>
        <end position="264"/>
    </location>
</feature>
<evidence type="ECO:0000313" key="2">
    <source>
        <dbReference type="EMBL" id="KEF59320.1"/>
    </source>
</evidence>
<dbReference type="STRING" id="1182545.A0A072PUX7"/>
<dbReference type="RefSeq" id="XP_013261910.1">
    <property type="nucleotide sequence ID" value="XM_013406456.1"/>
</dbReference>
<dbReference type="EMBL" id="AMGV01000003">
    <property type="protein sequence ID" value="KEF59320.1"/>
    <property type="molecule type" value="Genomic_DNA"/>
</dbReference>
<evidence type="ECO:0000256" key="1">
    <source>
        <dbReference type="SAM" id="MobiDB-lite"/>
    </source>
</evidence>
<sequence length="396" mass="41884">MPPKGETWSAIPLLKQNRSVLTTENAQRYTDLLLQHHAALTAGLIELYSRSLEGHKWAGPPVEEINGTPSVHRILEELGVIEGEDEVGETTDTKPGSFPYPACREPVAPLRLRTTNNNNHSNLTPGPKIKKLLPILQLQVPPEGKDKKPKTAPPQQTRSPLSTASTASTYANIASTKNSYSPMRRGTTQCIASPPGSGGLLSSRRSSGGGASTSNTSTFTPGPWDSPEFGDELFTTPVPSPTCSSPPQQDYPYEQQQQQQQQQQRVEAIYGKQQPGTAAVPGGLRATSAAAAVDFDFPSSEMYMREPLVPSSLGSLGGIGFPSTATAANTATIDAETCSASGYFYDATTCGMGSGSGSGSGAYGGGWDYSTANSNSLGYQDFGGMEYSSWDSGVFV</sequence>
<feature type="compositionally biased region" description="Low complexity" evidence="1">
    <location>
        <begin position="235"/>
        <end position="247"/>
    </location>
</feature>
<feature type="compositionally biased region" description="Polar residues" evidence="1">
    <location>
        <begin position="153"/>
        <end position="191"/>
    </location>
</feature>
<feature type="compositionally biased region" description="Low complexity" evidence="1">
    <location>
        <begin position="123"/>
        <end position="142"/>
    </location>
</feature>
<keyword evidence="3" id="KW-1185">Reference proteome</keyword>
<dbReference type="Proteomes" id="UP000027920">
    <property type="component" value="Unassembled WGS sequence"/>
</dbReference>